<protein>
    <submittedName>
        <fullName evidence="1">10221_t:CDS:1</fullName>
    </submittedName>
</protein>
<comment type="caution">
    <text evidence="1">The sequence shown here is derived from an EMBL/GenBank/DDBJ whole genome shotgun (WGS) entry which is preliminary data.</text>
</comment>
<gene>
    <name evidence="1" type="ORF">AMORRO_LOCUS3914</name>
</gene>
<evidence type="ECO:0000313" key="2">
    <source>
        <dbReference type="Proteomes" id="UP000789342"/>
    </source>
</evidence>
<proteinExistence type="predicted"/>
<accession>A0A9N9A2T8</accession>
<evidence type="ECO:0000313" key="1">
    <source>
        <dbReference type="EMBL" id="CAG8514904.1"/>
    </source>
</evidence>
<name>A0A9N9A2T8_9GLOM</name>
<reference evidence="1" key="1">
    <citation type="submission" date="2021-06" db="EMBL/GenBank/DDBJ databases">
        <authorList>
            <person name="Kallberg Y."/>
            <person name="Tangrot J."/>
            <person name="Rosling A."/>
        </authorList>
    </citation>
    <scope>NUCLEOTIDE SEQUENCE</scope>
    <source>
        <strain evidence="1">CL551</strain>
    </source>
</reference>
<dbReference type="AlphaFoldDB" id="A0A9N9A2T8"/>
<organism evidence="1 2">
    <name type="scientific">Acaulospora morrowiae</name>
    <dbReference type="NCBI Taxonomy" id="94023"/>
    <lineage>
        <taxon>Eukaryota</taxon>
        <taxon>Fungi</taxon>
        <taxon>Fungi incertae sedis</taxon>
        <taxon>Mucoromycota</taxon>
        <taxon>Glomeromycotina</taxon>
        <taxon>Glomeromycetes</taxon>
        <taxon>Diversisporales</taxon>
        <taxon>Acaulosporaceae</taxon>
        <taxon>Acaulospora</taxon>
    </lineage>
</organism>
<dbReference type="EMBL" id="CAJVPV010001995">
    <property type="protein sequence ID" value="CAG8514904.1"/>
    <property type="molecule type" value="Genomic_DNA"/>
</dbReference>
<dbReference type="Proteomes" id="UP000789342">
    <property type="component" value="Unassembled WGS sequence"/>
</dbReference>
<sequence length="75" mass="8649">WCDPTDDLNWNLFFKRSINVKYKIGDLSDLSLRHENTPLIILSRHHLSLPFNHTNSAGSPDLRSSSLFADILDLR</sequence>
<keyword evidence="2" id="KW-1185">Reference proteome</keyword>
<feature type="non-terminal residue" evidence="1">
    <location>
        <position position="1"/>
    </location>
</feature>